<dbReference type="InterPro" id="IPR017853">
    <property type="entry name" value="GH"/>
</dbReference>
<dbReference type="PIRSF" id="PIRSF001093">
    <property type="entry name" value="B-hxosamndse_ab_euk"/>
    <property type="match status" value="1"/>
</dbReference>
<evidence type="ECO:0000256" key="8">
    <source>
        <dbReference type="PIRSR" id="PIRSR001093-1"/>
    </source>
</evidence>
<dbReference type="GO" id="GO:0016231">
    <property type="term" value="F:beta-N-acetylglucosaminidase activity"/>
    <property type="evidence" value="ECO:0007669"/>
    <property type="project" value="TreeGrafter"/>
</dbReference>
<protein>
    <recommendedName>
        <fullName evidence="7">Beta-hexosaminidase</fullName>
        <ecNumber evidence="7">3.2.1.52</ecNumber>
    </recommendedName>
</protein>
<evidence type="ECO:0000256" key="4">
    <source>
        <dbReference type="ARBA" id="ARBA00022801"/>
    </source>
</evidence>
<dbReference type="InterPro" id="IPR015883">
    <property type="entry name" value="Glyco_hydro_20_cat"/>
</dbReference>
<proteinExistence type="inferred from homology"/>
<dbReference type="GO" id="GO:0005975">
    <property type="term" value="P:carbohydrate metabolic process"/>
    <property type="evidence" value="ECO:0007669"/>
    <property type="project" value="InterPro"/>
</dbReference>
<dbReference type="FunFam" id="3.20.20.80:FF:000063">
    <property type="entry name" value="Beta-hexosaminidase"/>
    <property type="match status" value="1"/>
</dbReference>
<evidence type="ECO:0000256" key="9">
    <source>
        <dbReference type="SAM" id="SignalP"/>
    </source>
</evidence>
<dbReference type="Gene3D" id="3.20.20.80">
    <property type="entry name" value="Glycosidases"/>
    <property type="match status" value="1"/>
</dbReference>
<keyword evidence="6 7" id="KW-0326">Glycosidase</keyword>
<evidence type="ECO:0000256" key="7">
    <source>
        <dbReference type="PIRNR" id="PIRNR001093"/>
    </source>
</evidence>
<dbReference type="EMBL" id="CDHN01000005">
    <property type="protein sequence ID" value="CEJ93249.1"/>
    <property type="molecule type" value="Genomic_DNA"/>
</dbReference>
<dbReference type="InterPro" id="IPR029018">
    <property type="entry name" value="Hex-like_dom2"/>
</dbReference>
<feature type="active site" description="Proton donor" evidence="8">
    <location>
        <position position="351"/>
    </location>
</feature>
<dbReference type="InterPro" id="IPR025705">
    <property type="entry name" value="Beta_hexosaminidase_sua/sub"/>
</dbReference>
<dbReference type="Proteomes" id="UP000039046">
    <property type="component" value="Unassembled WGS sequence"/>
</dbReference>
<reference evidence="12 13" key="1">
    <citation type="journal article" date="2015" name="Genome Announc.">
        <title>Draft Genome Sequence and Gene Annotation of the Entomopathogenic Fungus Verticillium hemipterigenum.</title>
        <authorList>
            <person name="Horn F."/>
            <person name="Habel A."/>
            <person name="Scharf D.H."/>
            <person name="Dworschak J."/>
            <person name="Brakhage A.A."/>
            <person name="Guthke R."/>
            <person name="Hertweck C."/>
            <person name="Linde J."/>
        </authorList>
    </citation>
    <scope>NUCLEOTIDE SEQUENCE [LARGE SCALE GENOMIC DNA]</scope>
</reference>
<keyword evidence="5" id="KW-0325">Glycoprotein</keyword>
<dbReference type="STRING" id="1531966.A0A0A1TET6"/>
<dbReference type="OrthoDB" id="428480at2759"/>
<dbReference type="PANTHER" id="PTHR22600">
    <property type="entry name" value="BETA-HEXOSAMINIDASE"/>
    <property type="match status" value="1"/>
</dbReference>
<feature type="chain" id="PRO_5001989937" description="Beta-hexosaminidase" evidence="9">
    <location>
        <begin position="18"/>
        <end position="577"/>
    </location>
</feature>
<evidence type="ECO:0000259" key="11">
    <source>
        <dbReference type="Pfam" id="PF14845"/>
    </source>
</evidence>
<feature type="signal peptide" evidence="9">
    <location>
        <begin position="1"/>
        <end position="17"/>
    </location>
</feature>
<dbReference type="PRINTS" id="PR00738">
    <property type="entry name" value="GLHYDRLASE20"/>
</dbReference>
<dbReference type="InterPro" id="IPR029019">
    <property type="entry name" value="HEX_eukaryotic_N"/>
</dbReference>
<dbReference type="GO" id="GO:0030203">
    <property type="term" value="P:glycosaminoglycan metabolic process"/>
    <property type="evidence" value="ECO:0007669"/>
    <property type="project" value="TreeGrafter"/>
</dbReference>
<keyword evidence="3 9" id="KW-0732">Signal</keyword>
<gene>
    <name evidence="12" type="ORF">VHEMI08854</name>
</gene>
<evidence type="ECO:0000259" key="10">
    <source>
        <dbReference type="Pfam" id="PF00728"/>
    </source>
</evidence>
<dbReference type="AlphaFoldDB" id="A0A0A1TET6"/>
<evidence type="ECO:0000313" key="13">
    <source>
        <dbReference type="Proteomes" id="UP000039046"/>
    </source>
</evidence>
<evidence type="ECO:0000256" key="1">
    <source>
        <dbReference type="ARBA" id="ARBA00001231"/>
    </source>
</evidence>
<evidence type="ECO:0000256" key="3">
    <source>
        <dbReference type="ARBA" id="ARBA00022729"/>
    </source>
</evidence>
<dbReference type="SUPFAM" id="SSF51445">
    <property type="entry name" value="(Trans)glycosidases"/>
    <property type="match status" value="1"/>
</dbReference>
<evidence type="ECO:0000313" key="12">
    <source>
        <dbReference type="EMBL" id="CEJ93249.1"/>
    </source>
</evidence>
<accession>A0A0A1TET6</accession>
<comment type="catalytic activity">
    <reaction evidence="1 7">
        <text>Hydrolysis of terminal non-reducing N-acetyl-D-hexosamine residues in N-acetyl-beta-D-hexosaminides.</text>
        <dbReference type="EC" id="3.2.1.52"/>
    </reaction>
</comment>
<evidence type="ECO:0000256" key="2">
    <source>
        <dbReference type="ARBA" id="ARBA00006285"/>
    </source>
</evidence>
<evidence type="ECO:0000256" key="6">
    <source>
        <dbReference type="ARBA" id="ARBA00023295"/>
    </source>
</evidence>
<name>A0A0A1TET6_9HYPO</name>
<organism evidence="12 13">
    <name type="scientific">[Torrubiella] hemipterigena</name>
    <dbReference type="NCBI Taxonomy" id="1531966"/>
    <lineage>
        <taxon>Eukaryota</taxon>
        <taxon>Fungi</taxon>
        <taxon>Dikarya</taxon>
        <taxon>Ascomycota</taxon>
        <taxon>Pezizomycotina</taxon>
        <taxon>Sordariomycetes</taxon>
        <taxon>Hypocreomycetidae</taxon>
        <taxon>Hypocreales</taxon>
        <taxon>Clavicipitaceae</taxon>
        <taxon>Clavicipitaceae incertae sedis</taxon>
        <taxon>'Torrubiella' clade</taxon>
    </lineage>
</organism>
<comment type="similarity">
    <text evidence="2 7">Belongs to the glycosyl hydrolase 20 family.</text>
</comment>
<dbReference type="PANTHER" id="PTHR22600:SF58">
    <property type="entry name" value="BETA-HEXOSAMINIDASE"/>
    <property type="match status" value="1"/>
</dbReference>
<dbReference type="EC" id="3.2.1.52" evidence="7"/>
<dbReference type="Pfam" id="PF14845">
    <property type="entry name" value="Glycohydro_20b2"/>
    <property type="match status" value="1"/>
</dbReference>
<dbReference type="GO" id="GO:0016020">
    <property type="term" value="C:membrane"/>
    <property type="evidence" value="ECO:0007669"/>
    <property type="project" value="TreeGrafter"/>
</dbReference>
<sequence length="577" mass="63767">MWSKICVVLALASQAFAVIPQPVSISTGNSTLWVNKDIAITYNGKAIDHNGKGNENDITEIGIVQGGAQRAMDAILKKGLVPWKLMPRGALDTYEPSPDVRAFIKQLSITTTGATFKNKTANSNSSASTADEAYKLTVSADGTASLSAASTSGVLYGLQSFVQLFYKHSDDRSGSYTKLAPVSISDEPKLVYRGVNLDVARSWYEVDDILRTIEGLAQNKLNHLHLHVTDSQSWPLEIPALPELAQKGAYAPGLSYSPRDIERIQKFALRRGVRLNVEIDMPGHTTAIALAYPDLIAAAFAKPWGSYCAEPPCGTLQLNNPEVDTFIDKLFNDLMPRLAKYSDIFHTGGDEVNANSYTLDPTTKSSDPAVIGKGIQKLVDRTHAHVRKAGMIPMVWEEMLFDWNITLGKDVIIGAWHEGYAAKAVAQGYRAIAGSSDYWYLDCGHGGWINYPNEHAAGAFPFNDYCSPVKNWRKVYYYDPWAGIPAEQQHLLYGAEVHMWSEQTDGFSVDDMLWPRTSAAAEVMWSGRHDAKGQPRDQFDVVGRLAEIRERMLLHNFQMGPVQMPHCTQHDASECSY</sequence>
<keyword evidence="13" id="KW-1185">Reference proteome</keyword>
<dbReference type="HOGENOM" id="CLU_007082_0_2_1"/>
<evidence type="ECO:0000256" key="5">
    <source>
        <dbReference type="ARBA" id="ARBA00023180"/>
    </source>
</evidence>
<dbReference type="Pfam" id="PF00728">
    <property type="entry name" value="Glyco_hydro_20"/>
    <property type="match status" value="1"/>
</dbReference>
<feature type="domain" description="Beta-hexosaminidase eukaryotic type N-terminal" evidence="11">
    <location>
        <begin position="18"/>
        <end position="164"/>
    </location>
</feature>
<keyword evidence="4 7" id="KW-0378">Hydrolase</keyword>
<dbReference type="Gene3D" id="3.30.379.10">
    <property type="entry name" value="Chitobiase/beta-hexosaminidase domain 2-like"/>
    <property type="match status" value="1"/>
</dbReference>
<dbReference type="SUPFAM" id="SSF55545">
    <property type="entry name" value="beta-N-acetylhexosaminidase-like domain"/>
    <property type="match status" value="1"/>
</dbReference>
<feature type="domain" description="Glycoside hydrolase family 20 catalytic" evidence="10">
    <location>
        <begin position="192"/>
        <end position="527"/>
    </location>
</feature>